<reference evidence="1 2" key="1">
    <citation type="journal article" date="2019" name="Emerg. Microbes Infect.">
        <title>Comprehensive subspecies identification of 175 nontuberculous mycobacteria species based on 7547 genomic profiles.</title>
        <authorList>
            <person name="Matsumoto Y."/>
            <person name="Kinjo T."/>
            <person name="Motooka D."/>
            <person name="Nabeya D."/>
            <person name="Jung N."/>
            <person name="Uechi K."/>
            <person name="Horii T."/>
            <person name="Iida T."/>
            <person name="Fujita J."/>
            <person name="Nakamura S."/>
        </authorList>
    </citation>
    <scope>NUCLEOTIDE SEQUENCE [LARGE SCALE GENOMIC DNA]</scope>
    <source>
        <strain evidence="1 2">JCM 6375</strain>
    </source>
</reference>
<name>A0AAD1HA84_9MYCO</name>
<dbReference type="RefSeq" id="WP_083153363.1">
    <property type="nucleotide sequence ID" value="NZ_AP022560.1"/>
</dbReference>
<gene>
    <name evidence="1" type="ORF">MMOR_24780</name>
</gene>
<sequence>MTTADITDTRGAEMFARYACAPNQLGYCGPQDTRLLMGSRDEIEQAARQFTGAWPYLKVMSKLTDIPDPLDHRLVDSYWLGGGIGAELSHRSFTAELLKMIAPQAGHYWSHLTEDLVDEAAPNHCFHVFGVYPWSRLLGKSADEHPLSILDNCRISWGTVVSTDGTAAVVSSPRLRWIDSMLSLSAPEERTVEIGTRGHIPVRAGDLVALHWDQICDCLTPEQAARLTDSTERQLRATTRRLNSGRP</sequence>
<evidence type="ECO:0000313" key="1">
    <source>
        <dbReference type="EMBL" id="BBX01542.1"/>
    </source>
</evidence>
<protein>
    <submittedName>
        <fullName evidence="1">Uncharacterized protein</fullName>
    </submittedName>
</protein>
<proteinExistence type="predicted"/>
<accession>A0AAD1HA84</accession>
<dbReference type="InterPro" id="IPR045660">
    <property type="entry name" value="DUF6390"/>
</dbReference>
<evidence type="ECO:0000313" key="2">
    <source>
        <dbReference type="Proteomes" id="UP000466681"/>
    </source>
</evidence>
<dbReference type="AlphaFoldDB" id="A0AAD1HA84"/>
<dbReference type="Pfam" id="PF19927">
    <property type="entry name" value="DUF6390"/>
    <property type="match status" value="1"/>
</dbReference>
<keyword evidence="2" id="KW-1185">Reference proteome</keyword>
<organism evidence="1 2">
    <name type="scientific">Mycolicibacterium moriokaense</name>
    <dbReference type="NCBI Taxonomy" id="39691"/>
    <lineage>
        <taxon>Bacteria</taxon>
        <taxon>Bacillati</taxon>
        <taxon>Actinomycetota</taxon>
        <taxon>Actinomycetes</taxon>
        <taxon>Mycobacteriales</taxon>
        <taxon>Mycobacteriaceae</taxon>
        <taxon>Mycolicibacterium</taxon>
    </lineage>
</organism>
<dbReference type="KEGG" id="mmor:MMOR_24780"/>
<dbReference type="EMBL" id="AP022560">
    <property type="protein sequence ID" value="BBX01542.1"/>
    <property type="molecule type" value="Genomic_DNA"/>
</dbReference>
<dbReference type="Proteomes" id="UP000466681">
    <property type="component" value="Chromosome"/>
</dbReference>